<evidence type="ECO:0000256" key="1">
    <source>
        <dbReference type="ARBA" id="ARBA00023118"/>
    </source>
</evidence>
<dbReference type="InterPro" id="IPR013422">
    <property type="entry name" value="CRISPR-assoc_prot_Cas5_N"/>
</dbReference>
<dbReference type="InterPro" id="IPR021124">
    <property type="entry name" value="CRISPR-assoc_prot_Cas5"/>
</dbReference>
<dbReference type="NCBIfam" id="TIGR02593">
    <property type="entry name" value="CRISPR_cas5"/>
    <property type="match status" value="1"/>
</dbReference>
<dbReference type="Pfam" id="PF09704">
    <property type="entry name" value="Cas_Cas5d"/>
    <property type="match status" value="1"/>
</dbReference>
<dbReference type="EMBL" id="BSTX01000001">
    <property type="protein sequence ID" value="GLZ77716.1"/>
    <property type="molecule type" value="Genomic_DNA"/>
</dbReference>
<dbReference type="GO" id="GO:0043571">
    <property type="term" value="P:maintenance of CRISPR repeat elements"/>
    <property type="evidence" value="ECO:0007669"/>
    <property type="project" value="InterPro"/>
</dbReference>
<reference evidence="2" key="1">
    <citation type="submission" date="2023-03" db="EMBL/GenBank/DDBJ databases">
        <title>Actinorhabdospora filicis NBRC 111898.</title>
        <authorList>
            <person name="Ichikawa N."/>
            <person name="Sato H."/>
            <person name="Tonouchi N."/>
        </authorList>
    </citation>
    <scope>NUCLEOTIDE SEQUENCE</scope>
    <source>
        <strain evidence="2">NBRC 111898</strain>
    </source>
</reference>
<dbReference type="GO" id="GO:0003723">
    <property type="term" value="F:RNA binding"/>
    <property type="evidence" value="ECO:0007669"/>
    <property type="project" value="InterPro"/>
</dbReference>
<comment type="caution">
    <text evidence="2">The sequence shown here is derived from an EMBL/GenBank/DDBJ whole genome shotgun (WGS) entry which is preliminary data.</text>
</comment>
<evidence type="ECO:0000313" key="2">
    <source>
        <dbReference type="EMBL" id="GLZ77716.1"/>
    </source>
</evidence>
<keyword evidence="1" id="KW-0051">Antiviral defense</keyword>
<evidence type="ECO:0000313" key="3">
    <source>
        <dbReference type="Proteomes" id="UP001165079"/>
    </source>
</evidence>
<name>A0A9W6SL27_9ACTN</name>
<dbReference type="Proteomes" id="UP001165079">
    <property type="component" value="Unassembled WGS sequence"/>
</dbReference>
<organism evidence="2 3">
    <name type="scientific">Actinorhabdospora filicis</name>
    <dbReference type="NCBI Taxonomy" id="1785913"/>
    <lineage>
        <taxon>Bacteria</taxon>
        <taxon>Bacillati</taxon>
        <taxon>Actinomycetota</taxon>
        <taxon>Actinomycetes</taxon>
        <taxon>Micromonosporales</taxon>
        <taxon>Micromonosporaceae</taxon>
        <taxon>Actinorhabdospora</taxon>
    </lineage>
</organism>
<dbReference type="RefSeq" id="WP_285662807.1">
    <property type="nucleotide sequence ID" value="NZ_BSTX01000001.1"/>
</dbReference>
<sequence>MAVLTLRLAGPMQSWGVGSRFVRRTTRDAPSKSGVTGLLAAALGRTRDAAVDDLAALRFGVRIDRPGRILRDFHTARSVDGKRVMPLTERFYRCDAVYLAVLEGERGHLDELAAAVRRPRFPLFLGRRSCPPAGLIDVRVVEQDLMTAIGTADWQVTPALARRHPPEVSCEWEAETDDGDLLQDVPISFNPEHRRYGYRHVTRDWAHGVPNPHARTAVPAHDPMSVLEP</sequence>
<dbReference type="CDD" id="cd09645">
    <property type="entry name" value="Cas5_I-E"/>
    <property type="match status" value="1"/>
</dbReference>
<dbReference type="NCBIfam" id="TIGR01868">
    <property type="entry name" value="casD_Cas5e"/>
    <property type="match status" value="1"/>
</dbReference>
<dbReference type="InterPro" id="IPR010147">
    <property type="entry name" value="CRISPR-assoc_prot_CasD"/>
</dbReference>
<gene>
    <name evidence="2" type="ORF">Afil01_25230</name>
</gene>
<dbReference type="AlphaFoldDB" id="A0A9W6SL27"/>
<proteinExistence type="predicted"/>
<keyword evidence="3" id="KW-1185">Reference proteome</keyword>
<dbReference type="Gene3D" id="3.30.70.2660">
    <property type="match status" value="1"/>
</dbReference>
<accession>A0A9W6SL27</accession>
<protein>
    <submittedName>
        <fullName evidence="2">Type I-E CRISPR-associated protein Cas5/CasD</fullName>
    </submittedName>
</protein>
<dbReference type="GO" id="GO:0051607">
    <property type="term" value="P:defense response to virus"/>
    <property type="evidence" value="ECO:0007669"/>
    <property type="project" value="UniProtKB-KW"/>
</dbReference>